<dbReference type="AlphaFoldDB" id="A0A9W7IEX8"/>
<dbReference type="Proteomes" id="UP001165190">
    <property type="component" value="Unassembled WGS sequence"/>
</dbReference>
<feature type="region of interest" description="Disordered" evidence="1">
    <location>
        <begin position="85"/>
        <end position="108"/>
    </location>
</feature>
<protein>
    <submittedName>
        <fullName evidence="2">Uncharacterized protein</fullName>
    </submittedName>
</protein>
<organism evidence="2 3">
    <name type="scientific">Hibiscus trionum</name>
    <name type="common">Flower of an hour</name>
    <dbReference type="NCBI Taxonomy" id="183268"/>
    <lineage>
        <taxon>Eukaryota</taxon>
        <taxon>Viridiplantae</taxon>
        <taxon>Streptophyta</taxon>
        <taxon>Embryophyta</taxon>
        <taxon>Tracheophyta</taxon>
        <taxon>Spermatophyta</taxon>
        <taxon>Magnoliopsida</taxon>
        <taxon>eudicotyledons</taxon>
        <taxon>Gunneridae</taxon>
        <taxon>Pentapetalae</taxon>
        <taxon>rosids</taxon>
        <taxon>malvids</taxon>
        <taxon>Malvales</taxon>
        <taxon>Malvaceae</taxon>
        <taxon>Malvoideae</taxon>
        <taxon>Hibiscus</taxon>
    </lineage>
</organism>
<name>A0A9W7IEX8_HIBTR</name>
<keyword evidence="3" id="KW-1185">Reference proteome</keyword>
<sequence>MVDGVQTRSQHDQAKMQTDFKELEKRLEDKIEKTLNDKVADFRSEVTGVRSEIRELRNLFEKFLGQSEASKGILGTSPLAFCEMSSAEPTASGSRPTDESVLRGDSGPRPYKLQCPTFDGTNFRDWWSKLEQFFSTESVPDDAKVKLVMLNLEDKAL</sequence>
<evidence type="ECO:0000313" key="3">
    <source>
        <dbReference type="Proteomes" id="UP001165190"/>
    </source>
</evidence>
<accession>A0A9W7IEX8</accession>
<evidence type="ECO:0000313" key="2">
    <source>
        <dbReference type="EMBL" id="GMI94036.1"/>
    </source>
</evidence>
<reference evidence="2" key="1">
    <citation type="submission" date="2023-05" db="EMBL/GenBank/DDBJ databases">
        <title>Genome and transcriptome analyses reveal genes involved in the formation of fine ridges on petal epidermal cells in Hibiscus trionum.</title>
        <authorList>
            <person name="Koshimizu S."/>
            <person name="Masuda S."/>
            <person name="Ishii T."/>
            <person name="Shirasu K."/>
            <person name="Hoshino A."/>
            <person name="Arita M."/>
        </authorList>
    </citation>
    <scope>NUCLEOTIDE SEQUENCE</scope>
    <source>
        <strain evidence="2">Hamamatsu line</strain>
    </source>
</reference>
<evidence type="ECO:0000256" key="1">
    <source>
        <dbReference type="SAM" id="MobiDB-lite"/>
    </source>
</evidence>
<dbReference type="EMBL" id="BSYR01000025">
    <property type="protein sequence ID" value="GMI94036.1"/>
    <property type="molecule type" value="Genomic_DNA"/>
</dbReference>
<gene>
    <name evidence="2" type="ORF">HRI_003072900</name>
</gene>
<proteinExistence type="predicted"/>
<dbReference type="OrthoDB" id="1002571at2759"/>
<comment type="caution">
    <text evidence="2">The sequence shown here is derived from an EMBL/GenBank/DDBJ whole genome shotgun (WGS) entry which is preliminary data.</text>
</comment>